<dbReference type="GO" id="GO:0006412">
    <property type="term" value="P:translation"/>
    <property type="evidence" value="ECO:0007669"/>
    <property type="project" value="InterPro"/>
</dbReference>
<evidence type="ECO:0000259" key="5">
    <source>
        <dbReference type="SMART" id="SM00739"/>
    </source>
</evidence>
<name>A0A9N8VA68_9GLOM</name>
<dbReference type="OrthoDB" id="9972728at2759"/>
<evidence type="ECO:0000256" key="3">
    <source>
        <dbReference type="ARBA" id="ARBA00023274"/>
    </source>
</evidence>
<dbReference type="SUPFAM" id="SSF50104">
    <property type="entry name" value="Translation proteins SH3-like domain"/>
    <property type="match status" value="1"/>
</dbReference>
<dbReference type="SUPFAM" id="SSF47973">
    <property type="entry name" value="Ribosomal protein S7"/>
    <property type="match status" value="1"/>
</dbReference>
<dbReference type="GO" id="GO:1990904">
    <property type="term" value="C:ribonucleoprotein complex"/>
    <property type="evidence" value="ECO:0007669"/>
    <property type="project" value="UniProtKB-KW"/>
</dbReference>
<comment type="similarity">
    <text evidence="1">Belongs to the universal ribosomal protein uS7 family.</text>
</comment>
<dbReference type="InterPro" id="IPR014722">
    <property type="entry name" value="Rib_uL2_dom2"/>
</dbReference>
<evidence type="ECO:0000256" key="4">
    <source>
        <dbReference type="SAM" id="MobiDB-lite"/>
    </source>
</evidence>
<evidence type="ECO:0000256" key="1">
    <source>
        <dbReference type="ARBA" id="ARBA00007151"/>
    </source>
</evidence>
<dbReference type="InterPro" id="IPR036823">
    <property type="entry name" value="Ribosomal_uS7_dom_sf"/>
</dbReference>
<protein>
    <submittedName>
        <fullName evidence="6">19232_t:CDS:1</fullName>
    </submittedName>
</protein>
<sequence>MRKKKVIKKHVINPDPKFASVIVSRLINKVMKNGEKRKARKIVYEAAQIIEKKTSLSFLTVLEGARVNSKPGLEMKSRRVGAEKRRIPKEIDDERGEKIVLRWLVEGAHEDESPSPMSEKLAKELLNAYNKSGAAYKKKENLYKEAESGIENGKITSSNPNLVPIEIIKEFAEKEIGFCDSKMIEYFESQMVVKKNNGDSSPIVNNPTYLNQSPQPENNHTGQSAKINANDTNQQSPKIGRELTESREPEKKKAEIAKDNKENGLNKNELLVIDLKNVKKIILRDDGKLEIEFDKTQNDNCSIIQVITDEQIKDNQELQKIKNYCQKNGKNSLNQQELNNLLNSSSTYNLTNKPVNNNYMLEIGLSIAVALVKLIAKIKSELEKKGWSDNVRELKFVSDNNKKNILKGYLLSYCDLTPQLIFFLCQMPEENKLPDPVSEEAVKNFFAKMKEEKVKRINENYEKVDFNIGDLVKITEGTFINREGRITYLDKKKQKVKIIIESSG</sequence>
<dbReference type="EMBL" id="CAJVPZ010000004">
    <property type="protein sequence ID" value="CAG8448489.1"/>
    <property type="molecule type" value="Genomic_DNA"/>
</dbReference>
<dbReference type="Proteomes" id="UP000789396">
    <property type="component" value="Unassembled WGS sequence"/>
</dbReference>
<keyword evidence="2" id="KW-0689">Ribosomal protein</keyword>
<feature type="domain" description="KOW" evidence="5">
    <location>
        <begin position="465"/>
        <end position="492"/>
    </location>
</feature>
<dbReference type="SMART" id="SM00739">
    <property type="entry name" value="KOW"/>
    <property type="match status" value="1"/>
</dbReference>
<dbReference type="InterPro" id="IPR005824">
    <property type="entry name" value="KOW"/>
</dbReference>
<dbReference type="InterPro" id="IPR008991">
    <property type="entry name" value="Translation_prot_SH3-like_sf"/>
</dbReference>
<dbReference type="AlphaFoldDB" id="A0A9N8VA68"/>
<gene>
    <name evidence="6" type="ORF">RFULGI_LOCUS97</name>
</gene>
<reference evidence="6" key="1">
    <citation type="submission" date="2021-06" db="EMBL/GenBank/DDBJ databases">
        <authorList>
            <person name="Kallberg Y."/>
            <person name="Tangrot J."/>
            <person name="Rosling A."/>
        </authorList>
    </citation>
    <scope>NUCLEOTIDE SEQUENCE</scope>
    <source>
        <strain evidence="6">IN212</strain>
    </source>
</reference>
<feature type="region of interest" description="Disordered" evidence="4">
    <location>
        <begin position="198"/>
        <end position="260"/>
    </location>
</feature>
<keyword evidence="3" id="KW-0687">Ribonucleoprotein</keyword>
<dbReference type="Gene3D" id="1.10.455.10">
    <property type="entry name" value="Ribosomal protein S7 domain"/>
    <property type="match status" value="1"/>
</dbReference>
<feature type="compositionally biased region" description="Basic and acidic residues" evidence="4">
    <location>
        <begin position="239"/>
        <end position="260"/>
    </location>
</feature>
<evidence type="ECO:0000313" key="7">
    <source>
        <dbReference type="Proteomes" id="UP000789396"/>
    </source>
</evidence>
<evidence type="ECO:0000256" key="2">
    <source>
        <dbReference type="ARBA" id="ARBA00022980"/>
    </source>
</evidence>
<dbReference type="InterPro" id="IPR000235">
    <property type="entry name" value="Ribosomal_uS7"/>
</dbReference>
<evidence type="ECO:0000313" key="6">
    <source>
        <dbReference type="EMBL" id="CAG8448489.1"/>
    </source>
</evidence>
<dbReference type="PANTHER" id="PTHR11205">
    <property type="entry name" value="RIBOSOMAL PROTEIN S7"/>
    <property type="match status" value="1"/>
</dbReference>
<dbReference type="GO" id="GO:0005840">
    <property type="term" value="C:ribosome"/>
    <property type="evidence" value="ECO:0007669"/>
    <property type="project" value="UniProtKB-KW"/>
</dbReference>
<comment type="caution">
    <text evidence="6">The sequence shown here is derived from an EMBL/GenBank/DDBJ whole genome shotgun (WGS) entry which is preliminary data.</text>
</comment>
<accession>A0A9N8VA68</accession>
<proteinExistence type="inferred from homology"/>
<feature type="compositionally biased region" description="Polar residues" evidence="4">
    <location>
        <begin position="198"/>
        <end position="237"/>
    </location>
</feature>
<keyword evidence="7" id="KW-1185">Reference proteome</keyword>
<dbReference type="Pfam" id="PF00177">
    <property type="entry name" value="Ribosomal_S7"/>
    <property type="match status" value="1"/>
</dbReference>
<organism evidence="6 7">
    <name type="scientific">Racocetra fulgida</name>
    <dbReference type="NCBI Taxonomy" id="60492"/>
    <lineage>
        <taxon>Eukaryota</taxon>
        <taxon>Fungi</taxon>
        <taxon>Fungi incertae sedis</taxon>
        <taxon>Mucoromycota</taxon>
        <taxon>Glomeromycotina</taxon>
        <taxon>Glomeromycetes</taxon>
        <taxon>Diversisporales</taxon>
        <taxon>Gigasporaceae</taxon>
        <taxon>Racocetra</taxon>
    </lineage>
</organism>
<dbReference type="InterPro" id="IPR023798">
    <property type="entry name" value="Ribosomal_uS7_dom"/>
</dbReference>
<dbReference type="Gene3D" id="2.30.30.30">
    <property type="match status" value="1"/>
</dbReference>